<protein>
    <recommendedName>
        <fullName evidence="5">SPOR domain-containing protein</fullName>
    </recommendedName>
</protein>
<gene>
    <name evidence="3" type="ORF">BN874_60002</name>
</gene>
<comment type="caution">
    <text evidence="3">The sequence shown here is derived from an EMBL/GenBank/DDBJ whole genome shotgun (WGS) entry which is preliminary data.</text>
</comment>
<dbReference type="EMBL" id="CBTK010000276">
    <property type="protein sequence ID" value="CDH46757.1"/>
    <property type="molecule type" value="Genomic_DNA"/>
</dbReference>
<feature type="region of interest" description="Disordered" evidence="1">
    <location>
        <begin position="58"/>
        <end position="77"/>
    </location>
</feature>
<organism evidence="3 4">
    <name type="scientific">Candidatus Contendobacter odensis Run_B_J11</name>
    <dbReference type="NCBI Taxonomy" id="1400861"/>
    <lineage>
        <taxon>Bacteria</taxon>
        <taxon>Pseudomonadati</taxon>
        <taxon>Pseudomonadota</taxon>
        <taxon>Gammaproteobacteria</taxon>
        <taxon>Candidatus Competibacteraceae</taxon>
        <taxon>Candidatus Contendibacter</taxon>
    </lineage>
</organism>
<proteinExistence type="predicted"/>
<dbReference type="RefSeq" id="WP_034435474.1">
    <property type="nucleotide sequence ID" value="NZ_CBTK010000276.1"/>
</dbReference>
<evidence type="ECO:0000313" key="3">
    <source>
        <dbReference type="EMBL" id="CDH46757.1"/>
    </source>
</evidence>
<keyword evidence="2" id="KW-1133">Transmembrane helix</keyword>
<sequence length="149" mass="16137">MSIRRDYKHTATGRRRKTTVRRHGLLVVTLILMGLFGGLLAYIKGGKNPSAPISAVLPATAPNHPSRAPATPPPPAVPVTVVEPAPVKPKYDFYTELPKRQIDIQREDASPRSSPQPPPVRTQPAGDLLRRPAVPHKVTTTPTVAVKTP</sequence>
<feature type="compositionally biased region" description="Low complexity" evidence="1">
    <location>
        <begin position="135"/>
        <end position="149"/>
    </location>
</feature>
<dbReference type="AlphaFoldDB" id="A0A7U7J5S7"/>
<feature type="region of interest" description="Disordered" evidence="1">
    <location>
        <begin position="98"/>
        <end position="149"/>
    </location>
</feature>
<dbReference type="Proteomes" id="UP000019184">
    <property type="component" value="Unassembled WGS sequence"/>
</dbReference>
<keyword evidence="2" id="KW-0472">Membrane</keyword>
<reference evidence="3 4" key="1">
    <citation type="journal article" date="2014" name="ISME J.">
        <title>Candidatus Competibacter-lineage genomes retrieved from metagenomes reveal functional metabolic diversity.</title>
        <authorList>
            <person name="McIlroy S.J."/>
            <person name="Albertsen M."/>
            <person name="Andresen E.K."/>
            <person name="Saunders A.M."/>
            <person name="Kristiansen R."/>
            <person name="Stokholm-Bjerregaard M."/>
            <person name="Nielsen K.L."/>
            <person name="Nielsen P.H."/>
        </authorList>
    </citation>
    <scope>NUCLEOTIDE SEQUENCE [LARGE SCALE GENOMIC DNA]</scope>
    <source>
        <strain evidence="3 4">Run_B_J11</strain>
    </source>
</reference>
<evidence type="ECO:0000256" key="1">
    <source>
        <dbReference type="SAM" id="MobiDB-lite"/>
    </source>
</evidence>
<keyword evidence="2" id="KW-0812">Transmembrane</keyword>
<evidence type="ECO:0000256" key="2">
    <source>
        <dbReference type="SAM" id="Phobius"/>
    </source>
</evidence>
<feature type="transmembrane region" description="Helical" evidence="2">
    <location>
        <begin position="24"/>
        <end position="43"/>
    </location>
</feature>
<feature type="compositionally biased region" description="Basic and acidic residues" evidence="1">
    <location>
        <begin position="98"/>
        <end position="110"/>
    </location>
</feature>
<accession>A0A7U7J5S7</accession>
<evidence type="ECO:0000313" key="4">
    <source>
        <dbReference type="Proteomes" id="UP000019184"/>
    </source>
</evidence>
<name>A0A7U7J5S7_9GAMM</name>
<keyword evidence="4" id="KW-1185">Reference proteome</keyword>
<evidence type="ECO:0008006" key="5">
    <source>
        <dbReference type="Google" id="ProtNLM"/>
    </source>
</evidence>